<accession>A0A0E9V8T2</accession>
<protein>
    <submittedName>
        <fullName evidence="1">Uncharacterized protein</fullName>
    </submittedName>
</protein>
<proteinExistence type="predicted"/>
<sequence>MFIPECVLFFNGEQSYLFRFHMKLYFVKYQALLSWQITLS</sequence>
<name>A0A0E9V8T2_ANGAN</name>
<dbReference type="EMBL" id="GBXM01034058">
    <property type="protein sequence ID" value="JAH74519.1"/>
    <property type="molecule type" value="Transcribed_RNA"/>
</dbReference>
<reference evidence="1" key="1">
    <citation type="submission" date="2014-11" db="EMBL/GenBank/DDBJ databases">
        <authorList>
            <person name="Amaro Gonzalez C."/>
        </authorList>
    </citation>
    <scope>NUCLEOTIDE SEQUENCE</scope>
</reference>
<organism evidence="1">
    <name type="scientific">Anguilla anguilla</name>
    <name type="common">European freshwater eel</name>
    <name type="synonym">Muraena anguilla</name>
    <dbReference type="NCBI Taxonomy" id="7936"/>
    <lineage>
        <taxon>Eukaryota</taxon>
        <taxon>Metazoa</taxon>
        <taxon>Chordata</taxon>
        <taxon>Craniata</taxon>
        <taxon>Vertebrata</taxon>
        <taxon>Euteleostomi</taxon>
        <taxon>Actinopterygii</taxon>
        <taxon>Neopterygii</taxon>
        <taxon>Teleostei</taxon>
        <taxon>Anguilliformes</taxon>
        <taxon>Anguillidae</taxon>
        <taxon>Anguilla</taxon>
    </lineage>
</organism>
<evidence type="ECO:0000313" key="1">
    <source>
        <dbReference type="EMBL" id="JAH74519.1"/>
    </source>
</evidence>
<reference evidence="1" key="2">
    <citation type="journal article" date="2015" name="Fish Shellfish Immunol.">
        <title>Early steps in the European eel (Anguilla anguilla)-Vibrio vulnificus interaction in the gills: Role of the RtxA13 toxin.</title>
        <authorList>
            <person name="Callol A."/>
            <person name="Pajuelo D."/>
            <person name="Ebbesson L."/>
            <person name="Teles M."/>
            <person name="MacKenzie S."/>
            <person name="Amaro C."/>
        </authorList>
    </citation>
    <scope>NUCLEOTIDE SEQUENCE</scope>
</reference>
<dbReference type="AlphaFoldDB" id="A0A0E9V8T2"/>